<dbReference type="SUPFAM" id="SSF56281">
    <property type="entry name" value="Metallo-hydrolase/oxidoreductase"/>
    <property type="match status" value="1"/>
</dbReference>
<evidence type="ECO:0000313" key="2">
    <source>
        <dbReference type="EMBL" id="HHJ63558.1"/>
    </source>
</evidence>
<comment type="caution">
    <text evidence="2">The sequence shown here is derived from an EMBL/GenBank/DDBJ whole genome shotgun (WGS) entry which is preliminary data.</text>
</comment>
<dbReference type="Pfam" id="PF19583">
    <property type="entry name" value="ODP"/>
    <property type="match status" value="1"/>
</dbReference>
<protein>
    <submittedName>
        <fullName evidence="2">MBL fold metallo-hydrolase</fullName>
    </submittedName>
</protein>
<dbReference type="PANTHER" id="PTHR43041:SF1">
    <property type="entry name" value="METALLO-BETA-LACTAMASE DOMAIN-CONTAINING PROTEIN"/>
    <property type="match status" value="1"/>
</dbReference>
<feature type="domain" description="Metallo-beta-lactamase" evidence="1">
    <location>
        <begin position="35"/>
        <end position="226"/>
    </location>
</feature>
<sequence length="258" mass="29562">MMEGDLVDGRILYEDDRHKFLWLGWEEEEEEGLVQTNQYLIINGEVGILLDPGGAHVFPRVVAATARYIPIENIRFIFYSHQDPDVSSGLPLWVLVTPAKVYVSKLWIRFVPHFGKVSVDRMVPIEDSGGQLRLPSGDVLEFIPAHYLHSTGNFSAYDQRSGILFSGDIGSAVFPKGKRYLFVENFEDHVPLMEGFHRRYMTSQRILSKWVGLVRRRKIRMIAPQHGALFSGESVEKFLSWLENLRCGEDMLEEIYGS</sequence>
<dbReference type="AlphaFoldDB" id="A0A7C5Q7C2"/>
<gene>
    <name evidence="2" type="ORF">ENJ61_01485</name>
</gene>
<dbReference type="SMART" id="SM00849">
    <property type="entry name" value="Lactamase_B"/>
    <property type="match status" value="1"/>
</dbReference>
<evidence type="ECO:0000259" key="1">
    <source>
        <dbReference type="SMART" id="SM00849"/>
    </source>
</evidence>
<proteinExistence type="predicted"/>
<reference evidence="2" key="1">
    <citation type="journal article" date="2020" name="mSystems">
        <title>Genome- and Community-Level Interaction Insights into Carbon Utilization and Element Cycling Functions of Hydrothermarchaeota in Hydrothermal Sediment.</title>
        <authorList>
            <person name="Zhou Z."/>
            <person name="Liu Y."/>
            <person name="Xu W."/>
            <person name="Pan J."/>
            <person name="Luo Z.H."/>
            <person name="Li M."/>
        </authorList>
    </citation>
    <scope>NUCLEOTIDE SEQUENCE [LARGE SCALE GENOMIC DNA]</scope>
    <source>
        <strain evidence="2">HyVt-501</strain>
    </source>
</reference>
<dbReference type="PANTHER" id="PTHR43041">
    <property type="entry name" value="HYDROLASE, METALLO-BETA-LACTAMASE SUPERFAMILY"/>
    <property type="match status" value="1"/>
</dbReference>
<dbReference type="Proteomes" id="UP000885792">
    <property type="component" value="Unassembled WGS sequence"/>
</dbReference>
<dbReference type="Gene3D" id="3.60.15.10">
    <property type="entry name" value="Ribonuclease Z/Hydroxyacylglutathione hydrolase-like"/>
    <property type="match status" value="1"/>
</dbReference>
<dbReference type="InterPro" id="IPR001279">
    <property type="entry name" value="Metallo-B-lactamas"/>
</dbReference>
<dbReference type="InterPro" id="IPR045761">
    <property type="entry name" value="ODP_dom"/>
</dbReference>
<name>A0A7C5Q7C2_AQUAO</name>
<dbReference type="CDD" id="cd07709">
    <property type="entry name" value="flavodiiron_proteins_MBL-fold"/>
    <property type="match status" value="1"/>
</dbReference>
<dbReference type="InterPro" id="IPR036866">
    <property type="entry name" value="RibonucZ/Hydroxyglut_hydro"/>
</dbReference>
<organism evidence="2">
    <name type="scientific">Aquifex aeolicus</name>
    <dbReference type="NCBI Taxonomy" id="63363"/>
    <lineage>
        <taxon>Bacteria</taxon>
        <taxon>Pseudomonadati</taxon>
        <taxon>Aquificota</taxon>
        <taxon>Aquificia</taxon>
        <taxon>Aquificales</taxon>
        <taxon>Aquificaceae</taxon>
        <taxon>Aquifex</taxon>
    </lineage>
</organism>
<accession>A0A7C5Q7C2</accession>
<dbReference type="EMBL" id="DRNB01000049">
    <property type="protein sequence ID" value="HHJ63558.1"/>
    <property type="molecule type" value="Genomic_DNA"/>
</dbReference>